<dbReference type="Pfam" id="PF00211">
    <property type="entry name" value="Guanylate_cyc"/>
    <property type="match status" value="2"/>
</dbReference>
<evidence type="ECO:0000313" key="16">
    <source>
        <dbReference type="Proteomes" id="UP000076407"/>
    </source>
</evidence>
<evidence type="ECO:0000256" key="3">
    <source>
        <dbReference type="ARBA" id="ARBA00022692"/>
    </source>
</evidence>
<dbReference type="EnsemblMetazoa" id="AQUA004013-RA">
    <property type="protein sequence ID" value="AQUA004013-PA"/>
    <property type="gene ID" value="AQUA004013"/>
</dbReference>
<evidence type="ECO:0000256" key="2">
    <source>
        <dbReference type="ARBA" id="ARBA00012202"/>
    </source>
</evidence>
<dbReference type="Gene3D" id="6.10.250.780">
    <property type="match status" value="2"/>
</dbReference>
<evidence type="ECO:0000256" key="4">
    <source>
        <dbReference type="ARBA" id="ARBA00022729"/>
    </source>
</evidence>
<feature type="domain" description="Guanylate cyclase" evidence="14">
    <location>
        <begin position="1178"/>
        <end position="1308"/>
    </location>
</feature>
<dbReference type="STRING" id="34691.A0A182X2J4"/>
<dbReference type="InterPro" id="IPR013587">
    <property type="entry name" value="Nitrate/nitrite_sensing"/>
</dbReference>
<dbReference type="FunFam" id="3.30.70.1230:FF:000057">
    <property type="entry name" value="Guanylate cyclase"/>
    <property type="match status" value="1"/>
</dbReference>
<dbReference type="GO" id="GO:0007168">
    <property type="term" value="P:receptor guanylyl cyclase signaling pathway"/>
    <property type="evidence" value="ECO:0007669"/>
    <property type="project" value="TreeGrafter"/>
</dbReference>
<dbReference type="GO" id="GO:0005886">
    <property type="term" value="C:plasma membrane"/>
    <property type="evidence" value="ECO:0007669"/>
    <property type="project" value="TreeGrafter"/>
</dbReference>
<dbReference type="PANTHER" id="PTHR11920:SF501">
    <property type="entry name" value="GUANYLATE CYCLASE 32E"/>
    <property type="match status" value="1"/>
</dbReference>
<feature type="transmembrane region" description="Helical" evidence="13">
    <location>
        <begin position="814"/>
        <end position="836"/>
    </location>
</feature>
<keyword evidence="8" id="KW-0325">Glycoprotein</keyword>
<evidence type="ECO:0000256" key="11">
    <source>
        <dbReference type="RuleBase" id="RU000405"/>
    </source>
</evidence>
<dbReference type="Proteomes" id="UP000076407">
    <property type="component" value="Unassembled WGS sequence"/>
</dbReference>
<dbReference type="GO" id="GO:0001653">
    <property type="term" value="F:peptide receptor activity"/>
    <property type="evidence" value="ECO:0007669"/>
    <property type="project" value="TreeGrafter"/>
</dbReference>
<dbReference type="Pfam" id="PF08376">
    <property type="entry name" value="NIT"/>
    <property type="match status" value="2"/>
</dbReference>
<evidence type="ECO:0000256" key="8">
    <source>
        <dbReference type="ARBA" id="ARBA00023180"/>
    </source>
</evidence>
<keyword evidence="16" id="KW-1185">Reference proteome</keyword>
<dbReference type="GO" id="GO:0004016">
    <property type="term" value="F:adenylate cyclase activity"/>
    <property type="evidence" value="ECO:0007669"/>
    <property type="project" value="TreeGrafter"/>
</dbReference>
<protein>
    <recommendedName>
        <fullName evidence="2">guanylate cyclase</fullName>
        <ecNumber evidence="2">4.6.1.2</ecNumber>
    </recommendedName>
</protein>
<keyword evidence="10" id="KW-0141">cGMP biosynthesis</keyword>
<dbReference type="InterPro" id="IPR011645">
    <property type="entry name" value="HNOB_dom_associated"/>
</dbReference>
<proteinExistence type="inferred from homology"/>
<name>A0A182X2J4_ANOQN</name>
<dbReference type="GO" id="GO:0000166">
    <property type="term" value="F:nucleotide binding"/>
    <property type="evidence" value="ECO:0007669"/>
    <property type="project" value="UniProtKB-KW"/>
</dbReference>
<keyword evidence="3 13" id="KW-0812">Transmembrane</keyword>
<evidence type="ECO:0000256" key="6">
    <source>
        <dbReference type="ARBA" id="ARBA00022989"/>
    </source>
</evidence>
<dbReference type="PROSITE" id="PS50125">
    <property type="entry name" value="GUANYLATE_CYCLASE_2"/>
    <property type="match status" value="2"/>
</dbReference>
<evidence type="ECO:0000256" key="1">
    <source>
        <dbReference type="ARBA" id="ARBA00004479"/>
    </source>
</evidence>
<feature type="domain" description="Guanylate cyclase" evidence="14">
    <location>
        <begin position="438"/>
        <end position="587"/>
    </location>
</feature>
<comment type="subcellular location">
    <subcellularLocation>
        <location evidence="1">Membrane</location>
        <topology evidence="1">Single-pass type I membrane protein</topology>
    </subcellularLocation>
</comment>
<dbReference type="Pfam" id="PF07701">
    <property type="entry name" value="HNOBA"/>
    <property type="match status" value="1"/>
</dbReference>
<keyword evidence="7 13" id="KW-0472">Membrane</keyword>
<evidence type="ECO:0000313" key="15">
    <source>
        <dbReference type="EnsemblMetazoa" id="AQUA004013-PA"/>
    </source>
</evidence>
<evidence type="ECO:0000256" key="9">
    <source>
        <dbReference type="ARBA" id="ARBA00023239"/>
    </source>
</evidence>
<keyword evidence="9 11" id="KW-0456">Lyase</keyword>
<evidence type="ECO:0000256" key="13">
    <source>
        <dbReference type="SAM" id="Phobius"/>
    </source>
</evidence>
<feature type="transmembrane region" description="Helical" evidence="13">
    <location>
        <begin position="1100"/>
        <end position="1119"/>
    </location>
</feature>
<keyword evidence="4" id="KW-0732">Signal</keyword>
<dbReference type="PANTHER" id="PTHR11920">
    <property type="entry name" value="GUANYLYL CYCLASE"/>
    <property type="match status" value="1"/>
</dbReference>
<evidence type="ECO:0000256" key="5">
    <source>
        <dbReference type="ARBA" id="ARBA00022741"/>
    </source>
</evidence>
<evidence type="ECO:0000256" key="7">
    <source>
        <dbReference type="ARBA" id="ARBA00023136"/>
    </source>
</evidence>
<organism evidence="15 16">
    <name type="scientific">Anopheles quadriannulatus</name>
    <name type="common">Mosquito</name>
    <dbReference type="NCBI Taxonomy" id="34691"/>
    <lineage>
        <taxon>Eukaryota</taxon>
        <taxon>Metazoa</taxon>
        <taxon>Ecdysozoa</taxon>
        <taxon>Arthropoda</taxon>
        <taxon>Hexapoda</taxon>
        <taxon>Insecta</taxon>
        <taxon>Pterygota</taxon>
        <taxon>Neoptera</taxon>
        <taxon>Endopterygota</taxon>
        <taxon>Diptera</taxon>
        <taxon>Nematocera</taxon>
        <taxon>Culicoidea</taxon>
        <taxon>Culicidae</taxon>
        <taxon>Anophelinae</taxon>
        <taxon>Anopheles</taxon>
    </lineage>
</organism>
<keyword evidence="6 13" id="KW-1133">Transmembrane helix</keyword>
<feature type="region of interest" description="Disordered" evidence="12">
    <location>
        <begin position="1"/>
        <end position="20"/>
    </location>
</feature>
<dbReference type="SMART" id="SM00044">
    <property type="entry name" value="CYCc"/>
    <property type="match status" value="2"/>
</dbReference>
<dbReference type="GO" id="GO:0004383">
    <property type="term" value="F:guanylate cyclase activity"/>
    <property type="evidence" value="ECO:0007669"/>
    <property type="project" value="UniProtKB-EC"/>
</dbReference>
<evidence type="ECO:0000256" key="10">
    <source>
        <dbReference type="ARBA" id="ARBA00023293"/>
    </source>
</evidence>
<dbReference type="EC" id="4.6.1.2" evidence="2"/>
<dbReference type="PROSITE" id="PS00452">
    <property type="entry name" value="GUANYLATE_CYCLASE_1"/>
    <property type="match status" value="2"/>
</dbReference>
<dbReference type="InterPro" id="IPR029787">
    <property type="entry name" value="Nucleotide_cyclase"/>
</dbReference>
<comment type="similarity">
    <text evidence="11">Belongs to the adenylyl cyclase class-4/guanylyl cyclase family.</text>
</comment>
<dbReference type="CDD" id="cd07302">
    <property type="entry name" value="CHD"/>
    <property type="match status" value="2"/>
</dbReference>
<accession>A0A182X2J4</accession>
<dbReference type="Gene3D" id="3.30.70.1230">
    <property type="entry name" value="Nucleotide cyclase"/>
    <property type="match status" value="2"/>
</dbReference>
<reference evidence="15" key="1">
    <citation type="submission" date="2020-05" db="UniProtKB">
        <authorList>
            <consortium name="EnsemblMetazoa"/>
        </authorList>
    </citation>
    <scope>IDENTIFICATION</scope>
    <source>
        <strain evidence="15">SANGQUA</strain>
    </source>
</reference>
<evidence type="ECO:0000256" key="12">
    <source>
        <dbReference type="SAM" id="MobiDB-lite"/>
    </source>
</evidence>
<dbReference type="FunFam" id="3.30.70.1230:FF:000028">
    <property type="entry name" value="Guanylate cyclase"/>
    <property type="match status" value="1"/>
</dbReference>
<feature type="transmembrane region" description="Helical" evidence="13">
    <location>
        <begin position="360"/>
        <end position="379"/>
    </location>
</feature>
<evidence type="ECO:0000259" key="14">
    <source>
        <dbReference type="PROSITE" id="PS50125"/>
    </source>
</evidence>
<dbReference type="InterPro" id="IPR018297">
    <property type="entry name" value="A/G_cyclase_CS"/>
</dbReference>
<sequence>MKPRAHHTDSSSIKSISSEDVSTQQHYHGNMCCSAEAKNPAFKRGRQLQQMQMIILPFIPILALIVQTSYEMIEIVSYRMEVTEIENQVTMATDLGKVVTRLQQERSDVAFYIYTNGMTLRRNLNDTFLETDLALDNMSSWPDISIRTIQPNNGEVTWLNMSEFRETLQEFRANISTEDSTVPQILRWYTTANAALLEHLTNQIKDANKSGVWRFLLSFKNLLRSIESLDISSVYGINYYGRGYLKPDSYIKYVQHDILGRDLLNGSLHFVPSLKVIYRNITLTMRSYGNITQWSKTIQKNLRREGNVADARSYYESMAYYIDELRKLQRALRSIIRFVVEVVSNEVQKVLQSADNMETFGIAILVVVLIVSPIIIILVRNAAATIQLYAINLAHKAKELKREKRKSDSLLFQMLPPTVATQLKQAQTVPAEYYSAVTIFFSDIVGFTEIAAECTPLEVVSFLNAIYRMFDERIECYDVYKIETIGDSYMVASGLPVKNGGSTQHFIASFAFRNRYSNCNKHVAEIATMALDLLDASGYFSIPHKANEPVQIRCGIHTGPVVAGIVGTKMPRYCLFGDTVNTASRMESTGEGWDCRYASFTISTSHVIPTFSLKIHISAEMNEALVKVGGFKTEHRGLIDVKGKGLMDTYWLTCKEGATPNNSHGEVAWFADMKPNQPRAVVALQSSSTTNLIPYRCTKLERTQVTVHPPPDEPVLTEKPIVGLYPTGGGGVAAGLKSKGPRCPFELDRLVTGAVGGAPGELSRARDLSLKSSPSVATSTSRQSTSCSDVALEREVTMYGCFKFNPSSRNARKLFMTHMLIVLLIPIASVVMQNMLLLQQHVQSYSETISANEEMALTINITRLLNVIQNERMSLVFYMLTGKNRTQVELSIEHTNDALNHLGEDLNYLLPAGTANHTLIADMRIKAPENETFTGLEYFEPYNALNRYVINQIVRSTGTSISSTVWRQFVVYKNLIEAIESINIAAILVLQFICNGYLGLSDYAQFIRRDAAALDYIASAQNFMTSLTIISEAEFSVMQYWRTQVLINISTGYRRDALVEYYHSVTTVLKNLQMVQDQIQTDVKETILEEIQSARRHQSISIGLVVVILIISPILVLMIRAATSTIQNYSTKLMARTMELRMEKGKSDRLLYQMLPPAVVKQLKQQRQVPAETFDAVTIFFSDIVGFTDISASSSAMEVVIMLNTLYRLFDSIILKYDVYKVETIGDAYMVVSGLPQRNGNRHAGEIAMMSLDLVCGISGFTIPHMKNRTLEIRVGINTGPCVAGVVGTTMPRYCLFGDTINTASRMESTGEPMKIHISESTKEVLDKLGGFKIKLRGTVDVKGKGTMQTFWLTGHSMYEHLTPEMLIPMYKQNVVTEPDFLQII</sequence>
<keyword evidence="5" id="KW-0547">Nucleotide-binding</keyword>
<dbReference type="SUPFAM" id="SSF55073">
    <property type="entry name" value="Nucleotide cyclase"/>
    <property type="match status" value="2"/>
</dbReference>
<dbReference type="InterPro" id="IPR001054">
    <property type="entry name" value="A/G_cyclase"/>
</dbReference>
<dbReference type="VEuPathDB" id="VectorBase:AQUA004013"/>
<dbReference type="InterPro" id="IPR050401">
    <property type="entry name" value="Cyclic_nucleotide_synthase"/>
</dbReference>
<dbReference type="GO" id="GO:0035556">
    <property type="term" value="P:intracellular signal transduction"/>
    <property type="evidence" value="ECO:0007669"/>
    <property type="project" value="InterPro"/>
</dbReference>
<feature type="transmembrane region" description="Helical" evidence="13">
    <location>
        <begin position="53"/>
        <end position="70"/>
    </location>
</feature>